<organism evidence="2 3">
    <name type="scientific">Geodermatophilus saharensis</name>
    <dbReference type="NCBI Taxonomy" id="1137994"/>
    <lineage>
        <taxon>Bacteria</taxon>
        <taxon>Bacillati</taxon>
        <taxon>Actinomycetota</taxon>
        <taxon>Actinomycetes</taxon>
        <taxon>Geodermatophilales</taxon>
        <taxon>Geodermatophilaceae</taxon>
        <taxon>Geodermatophilus</taxon>
    </lineage>
</organism>
<name>A0A239HUJ5_9ACTN</name>
<evidence type="ECO:0000313" key="3">
    <source>
        <dbReference type="Proteomes" id="UP000198386"/>
    </source>
</evidence>
<dbReference type="Proteomes" id="UP000198386">
    <property type="component" value="Unassembled WGS sequence"/>
</dbReference>
<dbReference type="EMBL" id="FZOH01000009">
    <property type="protein sequence ID" value="SNS84955.1"/>
    <property type="molecule type" value="Genomic_DNA"/>
</dbReference>
<evidence type="ECO:0000259" key="1">
    <source>
        <dbReference type="Pfam" id="PF12146"/>
    </source>
</evidence>
<dbReference type="OrthoDB" id="9806902at2"/>
<dbReference type="GO" id="GO:0016787">
    <property type="term" value="F:hydrolase activity"/>
    <property type="evidence" value="ECO:0007669"/>
    <property type="project" value="UniProtKB-KW"/>
</dbReference>
<dbReference type="InterPro" id="IPR022742">
    <property type="entry name" value="Hydrolase_4"/>
</dbReference>
<sequence length="307" mass="31865">MTEPTFVPAADGARLAERRWTPDGEVRATVQVVHGLSEHAGRYGRLASALTARGFAVAALDQRGHGLTARSTGPGRFGDPAAGHAATSDAVLDDVRDLGDRLAADHPDVPRFLLGHSLGSVVALASAERDGGHLDGLVLSGPIGVAPHFAAAAEQLAAAVAGGMGEQPMDALSGFNAAFEPARTPYDWLSRDPAEVDAYLADPLCGDDVPPTHGYGAAMFALAARVASPEAVAGLPAGLPVLVLSGQRDPVGGDDAAQVTALAGLLRERGLPVEQHVYPDARHEVFNETNRDEVTTDLLSWLEDHLP</sequence>
<dbReference type="SUPFAM" id="SSF53474">
    <property type="entry name" value="alpha/beta-Hydrolases"/>
    <property type="match status" value="1"/>
</dbReference>
<dbReference type="Pfam" id="PF12146">
    <property type="entry name" value="Hydrolase_4"/>
    <property type="match status" value="1"/>
</dbReference>
<evidence type="ECO:0000313" key="2">
    <source>
        <dbReference type="EMBL" id="SNS84955.1"/>
    </source>
</evidence>
<dbReference type="InterPro" id="IPR051044">
    <property type="entry name" value="MAG_DAG_Lipase"/>
</dbReference>
<proteinExistence type="predicted"/>
<dbReference type="InterPro" id="IPR029058">
    <property type="entry name" value="AB_hydrolase_fold"/>
</dbReference>
<dbReference type="AlphaFoldDB" id="A0A239HUJ5"/>
<accession>A0A239HUJ5</accession>
<dbReference type="RefSeq" id="WP_089405672.1">
    <property type="nucleotide sequence ID" value="NZ_FZOH01000009.1"/>
</dbReference>
<reference evidence="3" key="1">
    <citation type="submission" date="2017-06" db="EMBL/GenBank/DDBJ databases">
        <authorList>
            <person name="Varghese N."/>
            <person name="Submissions S."/>
        </authorList>
    </citation>
    <scope>NUCLEOTIDE SEQUENCE [LARGE SCALE GENOMIC DNA]</scope>
    <source>
        <strain evidence="3">DSM 45423</strain>
    </source>
</reference>
<keyword evidence="3" id="KW-1185">Reference proteome</keyword>
<protein>
    <submittedName>
        <fullName evidence="2">Lysophospholipase, alpha-beta hydrolase superfamily</fullName>
    </submittedName>
</protein>
<feature type="domain" description="Serine aminopeptidase S33" evidence="1">
    <location>
        <begin position="25"/>
        <end position="290"/>
    </location>
</feature>
<keyword evidence="2" id="KW-0378">Hydrolase</keyword>
<gene>
    <name evidence="2" type="ORF">SAMN04488107_4025</name>
</gene>
<dbReference type="PANTHER" id="PTHR11614">
    <property type="entry name" value="PHOSPHOLIPASE-RELATED"/>
    <property type="match status" value="1"/>
</dbReference>
<dbReference type="Gene3D" id="3.40.50.1820">
    <property type="entry name" value="alpha/beta hydrolase"/>
    <property type="match status" value="1"/>
</dbReference>